<feature type="transmembrane region" description="Helical" evidence="1">
    <location>
        <begin position="111"/>
        <end position="128"/>
    </location>
</feature>
<gene>
    <name evidence="2" type="ORF">ACFY35_09450</name>
</gene>
<evidence type="ECO:0000313" key="3">
    <source>
        <dbReference type="Proteomes" id="UP001602245"/>
    </source>
</evidence>
<dbReference type="RefSeq" id="WP_020518281.1">
    <property type="nucleotide sequence ID" value="NZ_JBIAZU010000002.1"/>
</dbReference>
<keyword evidence="1" id="KW-0812">Transmembrane</keyword>
<evidence type="ECO:0008006" key="4">
    <source>
        <dbReference type="Google" id="ProtNLM"/>
    </source>
</evidence>
<sequence>MNTESPPLIVGLSPVRTVLLLFAGIAAAALILLDGGATAPLSRILASAALIYAGSAALRTPRAAWPVFVLTCLVIAVTRFAGGNAVATWILLVLAVGVLTWAVLRHRSTGLALQWAAVAVFGLLAVGGLFGQGWAAGLVATGLLLHSVWDLAHLLRRRVVPGSMAAFCLALDATLGVAILVALGLD</sequence>
<keyword evidence="1" id="KW-1133">Transmembrane helix</keyword>
<feature type="transmembrane region" description="Helical" evidence="1">
    <location>
        <begin position="63"/>
        <end position="80"/>
    </location>
</feature>
<feature type="transmembrane region" description="Helical" evidence="1">
    <location>
        <begin position="20"/>
        <end position="42"/>
    </location>
</feature>
<reference evidence="2 3" key="1">
    <citation type="submission" date="2024-10" db="EMBL/GenBank/DDBJ databases">
        <title>The Natural Products Discovery Center: Release of the First 8490 Sequenced Strains for Exploring Actinobacteria Biosynthetic Diversity.</title>
        <authorList>
            <person name="Kalkreuter E."/>
            <person name="Kautsar S.A."/>
            <person name="Yang D."/>
            <person name="Bader C.D."/>
            <person name="Teijaro C.N."/>
            <person name="Fluegel L."/>
            <person name="Davis C.M."/>
            <person name="Simpson J.R."/>
            <person name="Lauterbach L."/>
            <person name="Steele A.D."/>
            <person name="Gui C."/>
            <person name="Meng S."/>
            <person name="Li G."/>
            <person name="Viehrig K."/>
            <person name="Ye F."/>
            <person name="Su P."/>
            <person name="Kiefer A.F."/>
            <person name="Nichols A."/>
            <person name="Cepeda A.J."/>
            <person name="Yan W."/>
            <person name="Fan B."/>
            <person name="Jiang Y."/>
            <person name="Adhikari A."/>
            <person name="Zheng C.-J."/>
            <person name="Schuster L."/>
            <person name="Cowan T.M."/>
            <person name="Smanski M.J."/>
            <person name="Chevrette M.G."/>
            <person name="De Carvalho L.P.S."/>
            <person name="Shen B."/>
        </authorList>
    </citation>
    <scope>NUCLEOTIDE SEQUENCE [LARGE SCALE GENOMIC DNA]</scope>
    <source>
        <strain evidence="2 3">NPDC000087</strain>
    </source>
</reference>
<evidence type="ECO:0000313" key="2">
    <source>
        <dbReference type="EMBL" id="MFF5289653.1"/>
    </source>
</evidence>
<organism evidence="2 3">
    <name type="scientific">Paractinoplanes globisporus</name>
    <dbReference type="NCBI Taxonomy" id="113565"/>
    <lineage>
        <taxon>Bacteria</taxon>
        <taxon>Bacillati</taxon>
        <taxon>Actinomycetota</taxon>
        <taxon>Actinomycetes</taxon>
        <taxon>Micromonosporales</taxon>
        <taxon>Micromonosporaceae</taxon>
        <taxon>Paractinoplanes</taxon>
    </lineage>
</organism>
<dbReference type="Proteomes" id="UP001602245">
    <property type="component" value="Unassembled WGS sequence"/>
</dbReference>
<name>A0ABW6W977_9ACTN</name>
<feature type="transmembrane region" description="Helical" evidence="1">
    <location>
        <begin position="86"/>
        <end position="104"/>
    </location>
</feature>
<proteinExistence type="predicted"/>
<keyword evidence="1" id="KW-0472">Membrane</keyword>
<feature type="transmembrane region" description="Helical" evidence="1">
    <location>
        <begin position="164"/>
        <end position="185"/>
    </location>
</feature>
<evidence type="ECO:0000256" key="1">
    <source>
        <dbReference type="SAM" id="Phobius"/>
    </source>
</evidence>
<accession>A0ABW6W977</accession>
<protein>
    <recommendedName>
        <fullName evidence="4">YhhN-like protein</fullName>
    </recommendedName>
</protein>
<keyword evidence="3" id="KW-1185">Reference proteome</keyword>
<dbReference type="EMBL" id="JBIAZU010000002">
    <property type="protein sequence ID" value="MFF5289653.1"/>
    <property type="molecule type" value="Genomic_DNA"/>
</dbReference>
<comment type="caution">
    <text evidence="2">The sequence shown here is derived from an EMBL/GenBank/DDBJ whole genome shotgun (WGS) entry which is preliminary data.</text>
</comment>